<name>A0A9N9LHR0_9HELO</name>
<keyword evidence="2" id="KW-1185">Reference proteome</keyword>
<sequence length="84" mass="9865">MAGHGLALTRITDLELGTDWNWDWNWNWNWKHMKWQVQVQGKSITNCRRQPVPAQRVKFQRQLIHSIDSISKTSKAADPAKKLL</sequence>
<comment type="caution">
    <text evidence="1">The sequence shown here is derived from an EMBL/GenBank/DDBJ whole genome shotgun (WGS) entry which is preliminary data.</text>
</comment>
<gene>
    <name evidence="1" type="ORF">HYALB_00007746</name>
</gene>
<proteinExistence type="predicted"/>
<dbReference type="EMBL" id="CAJVRM010000056">
    <property type="protein sequence ID" value="CAG8972821.1"/>
    <property type="molecule type" value="Genomic_DNA"/>
</dbReference>
<dbReference type="Proteomes" id="UP000701801">
    <property type="component" value="Unassembled WGS sequence"/>
</dbReference>
<evidence type="ECO:0000313" key="2">
    <source>
        <dbReference type="Proteomes" id="UP000701801"/>
    </source>
</evidence>
<accession>A0A9N9LHR0</accession>
<reference evidence="1" key="1">
    <citation type="submission" date="2021-07" db="EMBL/GenBank/DDBJ databases">
        <authorList>
            <person name="Durling M."/>
        </authorList>
    </citation>
    <scope>NUCLEOTIDE SEQUENCE</scope>
</reference>
<dbReference type="AlphaFoldDB" id="A0A9N9LHR0"/>
<evidence type="ECO:0000313" key="1">
    <source>
        <dbReference type="EMBL" id="CAG8972821.1"/>
    </source>
</evidence>
<organism evidence="1 2">
    <name type="scientific">Hymenoscyphus albidus</name>
    <dbReference type="NCBI Taxonomy" id="595503"/>
    <lineage>
        <taxon>Eukaryota</taxon>
        <taxon>Fungi</taxon>
        <taxon>Dikarya</taxon>
        <taxon>Ascomycota</taxon>
        <taxon>Pezizomycotina</taxon>
        <taxon>Leotiomycetes</taxon>
        <taxon>Helotiales</taxon>
        <taxon>Helotiaceae</taxon>
        <taxon>Hymenoscyphus</taxon>
    </lineage>
</organism>
<protein>
    <submittedName>
        <fullName evidence="1">Uncharacterized protein</fullName>
    </submittedName>
</protein>